<dbReference type="Pfam" id="PF09370">
    <property type="entry name" value="PEP_hydrolase"/>
    <property type="match status" value="1"/>
</dbReference>
<dbReference type="PANTHER" id="PTHR31862:SF1">
    <property type="entry name" value="UPF0261 DOMAIN PROTEIN (AFU_ORTHOLOGUE AFUA_1G10120)"/>
    <property type="match status" value="1"/>
</dbReference>
<evidence type="ECO:0000313" key="2">
    <source>
        <dbReference type="EMBL" id="MDA0141712.1"/>
    </source>
</evidence>
<keyword evidence="2" id="KW-0378">Hydrolase</keyword>
<accession>A0ABT4RT07</accession>
<evidence type="ECO:0000259" key="1">
    <source>
        <dbReference type="Pfam" id="PF09370"/>
    </source>
</evidence>
<dbReference type="InterPro" id="IPR051353">
    <property type="entry name" value="Tobamovirus_resist_UPF0261"/>
</dbReference>
<dbReference type="RefSeq" id="WP_202957989.1">
    <property type="nucleotide sequence ID" value="NZ_JAPCID010000063.1"/>
</dbReference>
<protein>
    <submittedName>
        <fullName evidence="2">Phosphoenolpyruvate hydrolase family protein</fullName>
    </submittedName>
</protein>
<sequence length="284" mass="29800">MQFTRQQVISRLQSQIERKQAIVCAGAGTGISAKFIERGGADLVIVYNSGRFRMAGHSSMCGLLALGDANAIVMEMGEREILPVVKRTPVIAGVNGTDPTRVMRRFLGQVIEAGFSGVNNFPTVGLFDGRIRRELEASDLGFAREVAMIGTAHELGLFTIVYVFNPQEAAAMAAAGADAVIAHMGLTVGGSIGMSAEEAMSLDVACEQVQDIGATAVAQNPDVLVLCHGGPIATPEDAAYVMSRTGAVGFVGASSVERLPVEQALSETTEQFKSIPIGLTQSTP</sequence>
<name>A0ABT4RT07_9ACTN</name>
<keyword evidence="3" id="KW-1185">Reference proteome</keyword>
<evidence type="ECO:0000313" key="3">
    <source>
        <dbReference type="Proteomes" id="UP001147700"/>
    </source>
</evidence>
<organism evidence="2 3">
    <name type="scientific">Solirubrobacter deserti</name>
    <dbReference type="NCBI Taxonomy" id="2282478"/>
    <lineage>
        <taxon>Bacteria</taxon>
        <taxon>Bacillati</taxon>
        <taxon>Actinomycetota</taxon>
        <taxon>Thermoleophilia</taxon>
        <taxon>Solirubrobacterales</taxon>
        <taxon>Solirubrobacteraceae</taxon>
        <taxon>Solirubrobacter</taxon>
    </lineage>
</organism>
<dbReference type="PANTHER" id="PTHR31862">
    <property type="entry name" value="UPF0261 DOMAIN PROTEIN (AFU_ORTHOLOGUE AFUA_1G10120)"/>
    <property type="match status" value="1"/>
</dbReference>
<dbReference type="PIRSF" id="PIRSF034452">
    <property type="entry name" value="TIM-br_sig_trnsd"/>
    <property type="match status" value="1"/>
</dbReference>
<dbReference type="InterPro" id="IPR013785">
    <property type="entry name" value="Aldolase_TIM"/>
</dbReference>
<dbReference type="GO" id="GO:0016787">
    <property type="term" value="F:hydrolase activity"/>
    <property type="evidence" value="ECO:0007669"/>
    <property type="project" value="UniProtKB-KW"/>
</dbReference>
<proteinExistence type="predicted"/>
<dbReference type="Proteomes" id="UP001147700">
    <property type="component" value="Unassembled WGS sequence"/>
</dbReference>
<feature type="domain" description="TIM-barrel" evidence="1">
    <location>
        <begin position="8"/>
        <end position="275"/>
    </location>
</feature>
<dbReference type="InterPro" id="IPR015813">
    <property type="entry name" value="Pyrv/PenolPyrv_kinase-like_dom"/>
</dbReference>
<reference evidence="2" key="1">
    <citation type="submission" date="2022-10" db="EMBL/GenBank/DDBJ databases">
        <title>The WGS of Solirubrobacter sp. CPCC 204708.</title>
        <authorList>
            <person name="Jiang Z."/>
        </authorList>
    </citation>
    <scope>NUCLEOTIDE SEQUENCE</scope>
    <source>
        <strain evidence="2">CPCC 204708</strain>
    </source>
</reference>
<comment type="caution">
    <text evidence="2">The sequence shown here is derived from an EMBL/GenBank/DDBJ whole genome shotgun (WGS) entry which is preliminary data.</text>
</comment>
<gene>
    <name evidence="2" type="ORF">OJ962_29745</name>
</gene>
<dbReference type="SUPFAM" id="SSF51621">
    <property type="entry name" value="Phosphoenolpyruvate/pyruvate domain"/>
    <property type="match status" value="1"/>
</dbReference>
<dbReference type="EMBL" id="JAPCID010000063">
    <property type="protein sequence ID" value="MDA0141712.1"/>
    <property type="molecule type" value="Genomic_DNA"/>
</dbReference>
<dbReference type="Gene3D" id="3.20.20.70">
    <property type="entry name" value="Aldolase class I"/>
    <property type="match status" value="1"/>
</dbReference>
<dbReference type="InterPro" id="IPR009215">
    <property type="entry name" value="TIM-br_IGPS-like"/>
</dbReference>